<dbReference type="Proteomes" id="UP000572817">
    <property type="component" value="Unassembled WGS sequence"/>
</dbReference>
<evidence type="ECO:0000313" key="2">
    <source>
        <dbReference type="EMBL" id="KAF4302649.1"/>
    </source>
</evidence>
<feature type="signal peptide" evidence="1">
    <location>
        <begin position="1"/>
        <end position="19"/>
    </location>
</feature>
<organism evidence="2 3">
    <name type="scientific">Botryosphaeria dothidea</name>
    <dbReference type="NCBI Taxonomy" id="55169"/>
    <lineage>
        <taxon>Eukaryota</taxon>
        <taxon>Fungi</taxon>
        <taxon>Dikarya</taxon>
        <taxon>Ascomycota</taxon>
        <taxon>Pezizomycotina</taxon>
        <taxon>Dothideomycetes</taxon>
        <taxon>Dothideomycetes incertae sedis</taxon>
        <taxon>Botryosphaeriales</taxon>
        <taxon>Botryosphaeriaceae</taxon>
        <taxon>Botryosphaeria</taxon>
    </lineage>
</organism>
<gene>
    <name evidence="2" type="ORF">GTA08_BOTSDO09325</name>
</gene>
<feature type="chain" id="PRO_5034093864" evidence="1">
    <location>
        <begin position="20"/>
        <end position="140"/>
    </location>
</feature>
<dbReference type="AlphaFoldDB" id="A0A8H4MXI2"/>
<sequence>MSSLRLLALLTALSATVHCYGSLKAVNNRDFDITAQSVDGIRNSGSPYAVTAGGGASQALEHSTDGKKIRLYKDNGSSGWLVSETALEYTEFVKYDIYKDNGSPVGDSFKVIPSDGSCHTIQGGQGSFDPVNPRLLHLRR</sequence>
<accession>A0A8H4MXI2</accession>
<dbReference type="EMBL" id="WWBZ02000062">
    <property type="protein sequence ID" value="KAF4302649.1"/>
    <property type="molecule type" value="Genomic_DNA"/>
</dbReference>
<comment type="caution">
    <text evidence="2">The sequence shown here is derived from an EMBL/GenBank/DDBJ whole genome shotgun (WGS) entry which is preliminary data.</text>
</comment>
<keyword evidence="3" id="KW-1185">Reference proteome</keyword>
<reference evidence="2" key="1">
    <citation type="submission" date="2020-04" db="EMBL/GenBank/DDBJ databases">
        <title>Genome Assembly and Annotation of Botryosphaeria dothidea sdau 11-99, a Latent Pathogen of Apple Fruit Ring Rot in China.</title>
        <authorList>
            <person name="Yu C."/>
            <person name="Diao Y."/>
            <person name="Lu Q."/>
            <person name="Zhao J."/>
            <person name="Cui S."/>
            <person name="Peng C."/>
            <person name="He B."/>
            <person name="Liu H."/>
        </authorList>
    </citation>
    <scope>NUCLEOTIDE SEQUENCE [LARGE SCALE GENOMIC DNA]</scope>
    <source>
        <strain evidence="2">Sdau11-99</strain>
    </source>
</reference>
<evidence type="ECO:0000256" key="1">
    <source>
        <dbReference type="SAM" id="SignalP"/>
    </source>
</evidence>
<proteinExistence type="predicted"/>
<evidence type="ECO:0000313" key="3">
    <source>
        <dbReference type="Proteomes" id="UP000572817"/>
    </source>
</evidence>
<name>A0A8H4MXI2_9PEZI</name>
<protein>
    <submittedName>
        <fullName evidence="2">Uncharacterized protein</fullName>
    </submittedName>
</protein>
<keyword evidence="1" id="KW-0732">Signal</keyword>